<gene>
    <name evidence="3" type="ORF">SAMN05421869_115206</name>
</gene>
<dbReference type="STRING" id="633440.SAMN05421869_115206"/>
<sequence length="261" mass="27660">MSEHRWPASRPDAGISAIVGERRLLGEVALRLLGSAHEAEDVVRETYARWYAMPEALQHEIDSPTAWLVSVANRLCHDWLNGPRANPNPSVTRGPSITTGPPVATGRRRPAEAAPHRTPAGSGPGTPAAGHAHRHDHITRAFKEACERDGGVGALTALFAPDVAVIADGGGRVRAPLHPIIGAERAARFVLGLFGGQTDVTIVERPVNGGPGLVVHVAGTTAAVVSLHIGDDRVQHVWIVMNPDKLAPWRADPPADTIRTG</sequence>
<dbReference type="InterPro" id="IPR052704">
    <property type="entry name" value="ECF_Sigma-70_Domain"/>
</dbReference>
<protein>
    <submittedName>
        <fullName evidence="3">RNA polymerase sigma-70 factor, ECF subfamily</fullName>
    </submittedName>
</protein>
<name>A0A1G9BCD0_9ACTN</name>
<dbReference type="PANTHER" id="PTHR30173:SF43">
    <property type="entry name" value="ECF RNA POLYMERASE SIGMA FACTOR SIGI-RELATED"/>
    <property type="match status" value="1"/>
</dbReference>
<dbReference type="Gene3D" id="1.10.1740.10">
    <property type="match status" value="1"/>
</dbReference>
<dbReference type="GO" id="GO:0006352">
    <property type="term" value="P:DNA-templated transcription initiation"/>
    <property type="evidence" value="ECO:0007669"/>
    <property type="project" value="InterPro"/>
</dbReference>
<evidence type="ECO:0000259" key="2">
    <source>
        <dbReference type="Pfam" id="PF04542"/>
    </source>
</evidence>
<dbReference type="SUPFAM" id="SSF54427">
    <property type="entry name" value="NTF2-like"/>
    <property type="match status" value="1"/>
</dbReference>
<dbReference type="RefSeq" id="WP_090939569.1">
    <property type="nucleotide sequence ID" value="NZ_FNDJ01000015.1"/>
</dbReference>
<dbReference type="AlphaFoldDB" id="A0A1G9BCD0"/>
<proteinExistence type="predicted"/>
<evidence type="ECO:0000313" key="4">
    <source>
        <dbReference type="Proteomes" id="UP000199202"/>
    </source>
</evidence>
<dbReference type="OrthoDB" id="3211555at2"/>
<evidence type="ECO:0000313" key="3">
    <source>
        <dbReference type="EMBL" id="SDK36515.1"/>
    </source>
</evidence>
<dbReference type="Proteomes" id="UP000199202">
    <property type="component" value="Unassembled WGS sequence"/>
</dbReference>
<dbReference type="InterPro" id="IPR032710">
    <property type="entry name" value="NTF2-like_dom_sf"/>
</dbReference>
<feature type="region of interest" description="Disordered" evidence="1">
    <location>
        <begin position="84"/>
        <end position="133"/>
    </location>
</feature>
<feature type="compositionally biased region" description="Polar residues" evidence="1">
    <location>
        <begin position="87"/>
        <end position="99"/>
    </location>
</feature>
<dbReference type="EMBL" id="FNDJ01000015">
    <property type="protein sequence ID" value="SDK36515.1"/>
    <property type="molecule type" value="Genomic_DNA"/>
</dbReference>
<feature type="domain" description="RNA polymerase sigma-70 region 2" evidence="2">
    <location>
        <begin position="22"/>
        <end position="80"/>
    </location>
</feature>
<keyword evidence="4" id="KW-1185">Reference proteome</keyword>
<dbReference type="InterPro" id="IPR007627">
    <property type="entry name" value="RNA_pol_sigma70_r2"/>
</dbReference>
<organism evidence="3 4">
    <name type="scientific">Nonomuraea jiangxiensis</name>
    <dbReference type="NCBI Taxonomy" id="633440"/>
    <lineage>
        <taxon>Bacteria</taxon>
        <taxon>Bacillati</taxon>
        <taxon>Actinomycetota</taxon>
        <taxon>Actinomycetes</taxon>
        <taxon>Streptosporangiales</taxon>
        <taxon>Streptosporangiaceae</taxon>
        <taxon>Nonomuraea</taxon>
    </lineage>
</organism>
<dbReference type="GO" id="GO:0016987">
    <property type="term" value="F:sigma factor activity"/>
    <property type="evidence" value="ECO:0007669"/>
    <property type="project" value="TreeGrafter"/>
</dbReference>
<accession>A0A1G9BCD0</accession>
<feature type="compositionally biased region" description="Low complexity" evidence="1">
    <location>
        <begin position="117"/>
        <end position="130"/>
    </location>
</feature>
<dbReference type="InterPro" id="IPR013325">
    <property type="entry name" value="RNA_pol_sigma_r2"/>
</dbReference>
<dbReference type="Pfam" id="PF04542">
    <property type="entry name" value="Sigma70_r2"/>
    <property type="match status" value="1"/>
</dbReference>
<dbReference type="SUPFAM" id="SSF88946">
    <property type="entry name" value="Sigma2 domain of RNA polymerase sigma factors"/>
    <property type="match status" value="1"/>
</dbReference>
<reference evidence="3 4" key="1">
    <citation type="submission" date="2016-10" db="EMBL/GenBank/DDBJ databases">
        <authorList>
            <person name="de Groot N.N."/>
        </authorList>
    </citation>
    <scope>NUCLEOTIDE SEQUENCE [LARGE SCALE GENOMIC DNA]</scope>
    <source>
        <strain evidence="3 4">CGMCC 4.6533</strain>
    </source>
</reference>
<dbReference type="PANTHER" id="PTHR30173">
    <property type="entry name" value="SIGMA 19 FACTOR"/>
    <property type="match status" value="1"/>
</dbReference>
<evidence type="ECO:0000256" key="1">
    <source>
        <dbReference type="SAM" id="MobiDB-lite"/>
    </source>
</evidence>